<feature type="chain" id="PRO_5044717432" description="Ig-like domain-containing protein" evidence="2">
    <location>
        <begin position="27"/>
        <end position="289"/>
    </location>
</feature>
<evidence type="ECO:0000259" key="3">
    <source>
        <dbReference type="PROSITE" id="PS50835"/>
    </source>
</evidence>
<dbReference type="InterPro" id="IPR036179">
    <property type="entry name" value="Ig-like_dom_sf"/>
</dbReference>
<comment type="caution">
    <text evidence="4">The sequence shown here is derived from an EMBL/GenBank/DDBJ whole genome shotgun (WGS) entry which is preliminary data.</text>
</comment>
<keyword evidence="5" id="KW-1185">Reference proteome</keyword>
<dbReference type="SUPFAM" id="SSF48726">
    <property type="entry name" value="Immunoglobulin"/>
    <property type="match status" value="1"/>
</dbReference>
<dbReference type="PANTHER" id="PTHR21261">
    <property type="entry name" value="BEAT PROTEIN"/>
    <property type="match status" value="1"/>
</dbReference>
<feature type="signal peptide" evidence="2">
    <location>
        <begin position="1"/>
        <end position="26"/>
    </location>
</feature>
<organism evidence="4 5">
    <name type="scientific">Cherax quadricarinatus</name>
    <name type="common">Australian red claw crayfish</name>
    <dbReference type="NCBI Taxonomy" id="27406"/>
    <lineage>
        <taxon>Eukaryota</taxon>
        <taxon>Metazoa</taxon>
        <taxon>Ecdysozoa</taxon>
        <taxon>Arthropoda</taxon>
        <taxon>Crustacea</taxon>
        <taxon>Multicrustacea</taxon>
        <taxon>Malacostraca</taxon>
        <taxon>Eumalacostraca</taxon>
        <taxon>Eucarida</taxon>
        <taxon>Decapoda</taxon>
        <taxon>Pleocyemata</taxon>
        <taxon>Astacidea</taxon>
        <taxon>Parastacoidea</taxon>
        <taxon>Parastacidae</taxon>
        <taxon>Cherax</taxon>
    </lineage>
</organism>
<proteinExistence type="predicted"/>
<keyword evidence="1" id="KW-1133">Transmembrane helix</keyword>
<feature type="domain" description="Ig-like" evidence="3">
    <location>
        <begin position="7"/>
        <end position="133"/>
    </location>
</feature>
<feature type="transmembrane region" description="Helical" evidence="1">
    <location>
        <begin position="267"/>
        <end position="288"/>
    </location>
</feature>
<keyword evidence="1" id="KW-0812">Transmembrane</keyword>
<name>A0AAW0XAS9_CHEQU</name>
<dbReference type="PANTHER" id="PTHR21261:SF15">
    <property type="entry name" value="BEATEN PATH IIIA, ISOFORM D-RELATED"/>
    <property type="match status" value="1"/>
</dbReference>
<evidence type="ECO:0000313" key="5">
    <source>
        <dbReference type="Proteomes" id="UP001445076"/>
    </source>
</evidence>
<dbReference type="EMBL" id="JARKIK010000034">
    <property type="protein sequence ID" value="KAK8740164.1"/>
    <property type="molecule type" value="Genomic_DNA"/>
</dbReference>
<protein>
    <recommendedName>
        <fullName evidence="3">Ig-like domain-containing protein</fullName>
    </recommendedName>
</protein>
<dbReference type="Proteomes" id="UP001445076">
    <property type="component" value="Unassembled WGS sequence"/>
</dbReference>
<reference evidence="4 5" key="1">
    <citation type="journal article" date="2024" name="BMC Genomics">
        <title>Genome assembly of redclaw crayfish (Cherax quadricarinatus) provides insights into its immune adaptation and hypoxia tolerance.</title>
        <authorList>
            <person name="Liu Z."/>
            <person name="Zheng J."/>
            <person name="Li H."/>
            <person name="Fang K."/>
            <person name="Wang S."/>
            <person name="He J."/>
            <person name="Zhou D."/>
            <person name="Weng S."/>
            <person name="Chi M."/>
            <person name="Gu Z."/>
            <person name="He J."/>
            <person name="Li F."/>
            <person name="Wang M."/>
        </authorList>
    </citation>
    <scope>NUCLEOTIDE SEQUENCE [LARGE SCALE GENOMIC DNA]</scope>
    <source>
        <strain evidence="4">ZL_2023a</strain>
    </source>
</reference>
<evidence type="ECO:0000313" key="4">
    <source>
        <dbReference type="EMBL" id="KAK8740165.1"/>
    </source>
</evidence>
<keyword evidence="1" id="KW-0472">Membrane</keyword>
<evidence type="ECO:0000256" key="1">
    <source>
        <dbReference type="SAM" id="Phobius"/>
    </source>
</evidence>
<dbReference type="EMBL" id="JARKIK010000034">
    <property type="protein sequence ID" value="KAK8740165.1"/>
    <property type="molecule type" value="Genomic_DNA"/>
</dbReference>
<gene>
    <name evidence="4" type="ORF">OTU49_003070</name>
</gene>
<sequence length="289" mass="31354">MDEKYTPRLFLALLALLSLQNDGAQGLHITKVGVPSPVAVGDSGWLECEFVDEGESIYALKWYLGLDEFYRWTPAENPPVKTFPVRGDPLTVDTAASQRGKVRIQGVTLAAAGVFRCEVSAEAPSFHTESDVSTMTVVDLPDEEPVISGARASYQLHEDVILNCSSPRSQPPATLTFYINDEQADPGWLIPYPPLEDSQTGLETAVLGLRFPLRPRLLFRRGAVTVKCTASILNLYWDSSEIFIPADVPYHASIMEGRAAAAAGRGYPATVSSALTVVAVGLLPLLLLH</sequence>
<dbReference type="InterPro" id="IPR007110">
    <property type="entry name" value="Ig-like_dom"/>
</dbReference>
<dbReference type="PROSITE" id="PS50835">
    <property type="entry name" value="IG_LIKE"/>
    <property type="match status" value="1"/>
</dbReference>
<accession>A0AAW0XAS9</accession>
<keyword evidence="2" id="KW-0732">Signal</keyword>
<evidence type="ECO:0000256" key="2">
    <source>
        <dbReference type="SAM" id="SignalP"/>
    </source>
</evidence>
<dbReference type="AlphaFoldDB" id="A0AAW0XAS9"/>
<reference evidence="4" key="2">
    <citation type="submission" date="2024-01" db="EMBL/GenBank/DDBJ databases">
        <authorList>
            <person name="He J."/>
            <person name="Wang M."/>
            <person name="Zheng J."/>
            <person name="Liu Z."/>
        </authorList>
    </citation>
    <scope>NUCLEOTIDE SEQUENCE</scope>
    <source>
        <strain evidence="4">ZL_2023a</strain>
        <tissue evidence="4">Muscle</tissue>
    </source>
</reference>